<gene>
    <name evidence="8" type="ORF">E4U03_06655</name>
</gene>
<sequence length="238" mass="25437">MPVDSLKSLGARSDSVGLEELELWPDAIWRLAALLRAGCSPAQACTHVAAYLVGLEQEERTEQKSGLLPIVGKLRLSARQQQGLEGARAQMAQLFETASAQAQKGLPLAGVYLKAAGQAELRESVRQGAARVAACWQVGERTGASLAQVFERLARYLETEIDLRQQRETALSGPRATGRILSWLPFVGLGLGILMGTDPLGVLLGSVPGALAGCLGLALAWCGNRWTARLIRRAEEGQ</sequence>
<comment type="subcellular location">
    <subcellularLocation>
        <location evidence="1">Cell membrane</location>
        <topology evidence="1">Multi-pass membrane protein</topology>
    </subcellularLocation>
</comment>
<keyword evidence="5 6" id="KW-0472">Membrane</keyword>
<dbReference type="Proteomes" id="UP000297951">
    <property type="component" value="Unassembled WGS sequence"/>
</dbReference>
<feature type="domain" description="Type II secretion system protein GspF" evidence="7">
    <location>
        <begin position="82"/>
        <end position="190"/>
    </location>
</feature>
<evidence type="ECO:0000256" key="5">
    <source>
        <dbReference type="ARBA" id="ARBA00023136"/>
    </source>
</evidence>
<comment type="caution">
    <text evidence="8">The sequence shown here is derived from an EMBL/GenBank/DDBJ whole genome shotgun (WGS) entry which is preliminary data.</text>
</comment>
<protein>
    <recommendedName>
        <fullName evidence="7">Type II secretion system protein GspF domain-containing protein</fullName>
    </recommendedName>
</protein>
<dbReference type="GO" id="GO:0005886">
    <property type="term" value="C:plasma membrane"/>
    <property type="evidence" value="ECO:0007669"/>
    <property type="project" value="UniProtKB-SubCell"/>
</dbReference>
<evidence type="ECO:0000313" key="8">
    <source>
        <dbReference type="EMBL" id="TFU22240.1"/>
    </source>
</evidence>
<dbReference type="EMBL" id="SPQC01000020">
    <property type="protein sequence ID" value="TFU22240.1"/>
    <property type="molecule type" value="Genomic_DNA"/>
</dbReference>
<feature type="transmembrane region" description="Helical" evidence="6">
    <location>
        <begin position="180"/>
        <end position="197"/>
    </location>
</feature>
<keyword evidence="3 6" id="KW-0812">Transmembrane</keyword>
<dbReference type="InterPro" id="IPR042094">
    <property type="entry name" value="T2SS_GspF_sf"/>
</dbReference>
<evidence type="ECO:0000313" key="9">
    <source>
        <dbReference type="Proteomes" id="UP000297951"/>
    </source>
</evidence>
<evidence type="ECO:0000259" key="7">
    <source>
        <dbReference type="Pfam" id="PF00482"/>
    </source>
</evidence>
<dbReference type="InterPro" id="IPR018076">
    <property type="entry name" value="T2SS_GspF_dom"/>
</dbReference>
<dbReference type="PANTHER" id="PTHR35007:SF4">
    <property type="entry name" value="CONSERVED TRANSMEMBRANE PROTEIN-RELATED"/>
    <property type="match status" value="1"/>
</dbReference>
<reference evidence="8 9" key="1">
    <citation type="submission" date="2019-03" db="EMBL/GenBank/DDBJ databases">
        <title>Diversity of the mouse oral microbiome.</title>
        <authorList>
            <person name="Joseph S."/>
            <person name="Aduse-Opoku J."/>
            <person name="Curtis M."/>
            <person name="Wade W."/>
            <person name="Hashim A."/>
        </authorList>
    </citation>
    <scope>NUCLEOTIDE SEQUENCE [LARGE SCALE GENOMIC DNA]</scope>
    <source>
        <strain evidence="9">irhom_31</strain>
    </source>
</reference>
<name>A0A4Y9F379_9MICC</name>
<dbReference type="PANTHER" id="PTHR35007">
    <property type="entry name" value="INTEGRAL MEMBRANE PROTEIN-RELATED"/>
    <property type="match status" value="1"/>
</dbReference>
<evidence type="ECO:0000256" key="6">
    <source>
        <dbReference type="SAM" id="Phobius"/>
    </source>
</evidence>
<dbReference type="RefSeq" id="WP_135012673.1">
    <property type="nucleotide sequence ID" value="NZ_JADGLK010000020.1"/>
</dbReference>
<accession>A0A4Y9F379</accession>
<dbReference type="Gene3D" id="1.20.81.30">
    <property type="entry name" value="Type II secretion system (T2SS), domain F"/>
    <property type="match status" value="1"/>
</dbReference>
<feature type="transmembrane region" description="Helical" evidence="6">
    <location>
        <begin position="203"/>
        <end position="223"/>
    </location>
</feature>
<dbReference type="AlphaFoldDB" id="A0A4Y9F379"/>
<proteinExistence type="predicted"/>
<organism evidence="8 9">
    <name type="scientific">Rothia nasimurium</name>
    <dbReference type="NCBI Taxonomy" id="85336"/>
    <lineage>
        <taxon>Bacteria</taxon>
        <taxon>Bacillati</taxon>
        <taxon>Actinomycetota</taxon>
        <taxon>Actinomycetes</taxon>
        <taxon>Micrococcales</taxon>
        <taxon>Micrococcaceae</taxon>
        <taxon>Rothia</taxon>
    </lineage>
</organism>
<keyword evidence="4 6" id="KW-1133">Transmembrane helix</keyword>
<keyword evidence="2" id="KW-1003">Cell membrane</keyword>
<evidence type="ECO:0000256" key="1">
    <source>
        <dbReference type="ARBA" id="ARBA00004651"/>
    </source>
</evidence>
<dbReference type="Pfam" id="PF00482">
    <property type="entry name" value="T2SSF"/>
    <property type="match status" value="1"/>
</dbReference>
<evidence type="ECO:0000256" key="2">
    <source>
        <dbReference type="ARBA" id="ARBA00022475"/>
    </source>
</evidence>
<evidence type="ECO:0000256" key="4">
    <source>
        <dbReference type="ARBA" id="ARBA00022989"/>
    </source>
</evidence>
<evidence type="ECO:0000256" key="3">
    <source>
        <dbReference type="ARBA" id="ARBA00022692"/>
    </source>
</evidence>
<dbReference type="OrthoDB" id="4948021at2"/>